<gene>
    <name evidence="2" type="ORF">UZ20_WS6002000361</name>
</gene>
<evidence type="ECO:0000313" key="2">
    <source>
        <dbReference type="EMBL" id="KXK09665.1"/>
    </source>
</evidence>
<keyword evidence="1" id="KW-0812">Transmembrane</keyword>
<organism evidence="2 3">
    <name type="scientific">candidate division WS6 bacterium OLB21</name>
    <dbReference type="NCBI Taxonomy" id="1617427"/>
    <lineage>
        <taxon>Bacteria</taxon>
        <taxon>Candidatus Dojkabacteria</taxon>
    </lineage>
</organism>
<name>A0A136KJP4_9BACT</name>
<dbReference type="Pfam" id="PF09858">
    <property type="entry name" value="DUF2085"/>
    <property type="match status" value="1"/>
</dbReference>
<dbReference type="Proteomes" id="UP000070449">
    <property type="component" value="Unassembled WGS sequence"/>
</dbReference>
<accession>A0A136KJP4</accession>
<reference evidence="2 3" key="1">
    <citation type="submission" date="2015-02" db="EMBL/GenBank/DDBJ databases">
        <title>Improved understanding of the partial-nitritation anammox process through 23 genomes representing the majority of the microbial community.</title>
        <authorList>
            <person name="Speth D.R."/>
            <person name="In T Zandt M."/>
            <person name="Guerrero Cruz S."/>
            <person name="Jetten M.S."/>
            <person name="Dutilh B.E."/>
        </authorList>
    </citation>
    <scope>NUCLEOTIDE SEQUENCE [LARGE SCALE GENOMIC DNA]</scope>
    <source>
        <strain evidence="2">OLB21</strain>
    </source>
</reference>
<proteinExistence type="predicted"/>
<dbReference type="EMBL" id="JYPD01000013">
    <property type="protein sequence ID" value="KXK09665.1"/>
    <property type="molecule type" value="Genomic_DNA"/>
</dbReference>
<comment type="caution">
    <text evidence="2">The sequence shown here is derived from an EMBL/GenBank/DDBJ whole genome shotgun (WGS) entry which is preliminary data.</text>
</comment>
<keyword evidence="1" id="KW-0472">Membrane</keyword>
<dbReference type="InterPro" id="IPR019206">
    <property type="entry name" value="DUF2085_TM"/>
</dbReference>
<evidence type="ECO:0008006" key="4">
    <source>
        <dbReference type="Google" id="ProtNLM"/>
    </source>
</evidence>
<feature type="transmembrane region" description="Helical" evidence="1">
    <location>
        <begin position="12"/>
        <end position="35"/>
    </location>
</feature>
<evidence type="ECO:0000256" key="1">
    <source>
        <dbReference type="SAM" id="Phobius"/>
    </source>
</evidence>
<evidence type="ECO:0000313" key="3">
    <source>
        <dbReference type="Proteomes" id="UP000070449"/>
    </source>
</evidence>
<dbReference type="STRING" id="1617427.UZ20_WS6002000361"/>
<dbReference type="AlphaFoldDB" id="A0A136KJP4"/>
<protein>
    <recommendedName>
        <fullName evidence="4">DUF2085 domain-containing protein</fullName>
    </recommendedName>
</protein>
<feature type="transmembrane region" description="Helical" evidence="1">
    <location>
        <begin position="76"/>
        <end position="92"/>
    </location>
</feature>
<feature type="transmembrane region" description="Helical" evidence="1">
    <location>
        <begin position="136"/>
        <end position="157"/>
    </location>
</feature>
<keyword evidence="1" id="KW-1133">Transmembrane helix</keyword>
<feature type="transmembrane region" description="Helical" evidence="1">
    <location>
        <begin position="99"/>
        <end position="124"/>
    </location>
</feature>
<sequence>MFSRVANYISNNFYNVFLTGLVILNIAPLLAPVFAHLGWNAPASIIYNIYSFFCHQFGWRSIHIFDYQCAWCARDMFIWGSFLFIAVLVKIRKVKGIKWYWIIPFTIPIALDGVIQTIATLFGYNSADPYYQSSNPIRMLTGAIFGTGLGLAMLPMLRGLTTDEKKVTNASND</sequence>